<organism evidence="9 10">
    <name type="scientific">Halopseudomonas pachastrellae</name>
    <dbReference type="NCBI Taxonomy" id="254161"/>
    <lineage>
        <taxon>Bacteria</taxon>
        <taxon>Pseudomonadati</taxon>
        <taxon>Pseudomonadota</taxon>
        <taxon>Gammaproteobacteria</taxon>
        <taxon>Pseudomonadales</taxon>
        <taxon>Pseudomonadaceae</taxon>
        <taxon>Halopseudomonas</taxon>
    </lineage>
</organism>
<reference evidence="9 10" key="1">
    <citation type="submission" date="2017-01" db="EMBL/GenBank/DDBJ databases">
        <title>Draft genome sequence of Pseudomonas pachastrellae type strain CCUG 46540T from a deep sea.</title>
        <authorList>
            <person name="Gomila M."/>
            <person name="Mulet M."/>
            <person name="Lalucat J."/>
            <person name="Garcia-Valdes E."/>
        </authorList>
    </citation>
    <scope>NUCLEOTIDE SEQUENCE [LARGE SCALE GENOMIC DNA]</scope>
    <source>
        <strain evidence="9 10">CCUG 46540</strain>
    </source>
</reference>
<feature type="transmembrane region" description="Helical" evidence="7">
    <location>
        <begin position="177"/>
        <end position="196"/>
    </location>
</feature>
<evidence type="ECO:0000256" key="1">
    <source>
        <dbReference type="ARBA" id="ARBA00004651"/>
    </source>
</evidence>
<evidence type="ECO:0000256" key="2">
    <source>
        <dbReference type="ARBA" id="ARBA00010792"/>
    </source>
</evidence>
<sequence>MLSDLTQWLGAHTQWLGVAIFLVSLTESLAVAGLVVPGVFLLFAFAALAASADMSLLEAIAWAFCGAVIGDLLSFALGRWFHQDIRRLSLFRRHPQWIDRGERFFRRYGWVSVVLGRFIGPIRPIIPLVAGMFDMPAWRFVAINLLSALVWAPAYLIPGYSAGRAARWAVPPLFWNQALSIAVGAVIVVGGSLYLLRLQRRWSALAAAALCLLALLVLSANQSALAIFSDTLVSSRQFLQLPRSERLALLHPSLLLVTLPIAALLLLLRQWGAVGLLLLTLAFALLLDWIIGLSLIAATSSLVLAVLGALLVICNRERPFWWRASWLLYPLPFLALLLGNLLQYQALEPLELLRALLCAASASLLACWLIERFGPLPRPPRTARWAIALWPYLVAAWLLW</sequence>
<evidence type="ECO:0000256" key="5">
    <source>
        <dbReference type="ARBA" id="ARBA00022989"/>
    </source>
</evidence>
<dbReference type="EMBL" id="MUBC01000001">
    <property type="protein sequence ID" value="ONM45882.1"/>
    <property type="molecule type" value="Genomic_DNA"/>
</dbReference>
<keyword evidence="6 7" id="KW-0472">Membrane</keyword>
<dbReference type="InterPro" id="IPR032816">
    <property type="entry name" value="VTT_dom"/>
</dbReference>
<keyword evidence="10" id="KW-1185">Reference proteome</keyword>
<dbReference type="RefSeq" id="WP_083723719.1">
    <property type="nucleotide sequence ID" value="NZ_FOUD01000004.1"/>
</dbReference>
<feature type="domain" description="VTT" evidence="8">
    <location>
        <begin position="36"/>
        <end position="160"/>
    </location>
</feature>
<feature type="transmembrane region" description="Helical" evidence="7">
    <location>
        <begin position="138"/>
        <end position="157"/>
    </location>
</feature>
<feature type="transmembrane region" description="Helical" evidence="7">
    <location>
        <begin position="326"/>
        <end position="346"/>
    </location>
</feature>
<dbReference type="PANTHER" id="PTHR30353:SF15">
    <property type="entry name" value="INNER MEMBRANE PROTEIN YABI"/>
    <property type="match status" value="1"/>
</dbReference>
<gene>
    <name evidence="9" type="ORF">BXT89_00875</name>
</gene>
<dbReference type="STRING" id="254161.SAMN05216256_10432"/>
<dbReference type="GO" id="GO:0005886">
    <property type="term" value="C:plasma membrane"/>
    <property type="evidence" value="ECO:0007669"/>
    <property type="project" value="UniProtKB-SubCell"/>
</dbReference>
<feature type="transmembrane region" description="Helical" evidence="7">
    <location>
        <begin position="15"/>
        <end position="48"/>
    </location>
</feature>
<evidence type="ECO:0000313" key="10">
    <source>
        <dbReference type="Proteomes" id="UP000242847"/>
    </source>
</evidence>
<feature type="transmembrane region" description="Helical" evidence="7">
    <location>
        <begin position="297"/>
        <end position="314"/>
    </location>
</feature>
<evidence type="ECO:0000256" key="7">
    <source>
        <dbReference type="SAM" id="Phobius"/>
    </source>
</evidence>
<evidence type="ECO:0000259" key="8">
    <source>
        <dbReference type="Pfam" id="PF09335"/>
    </source>
</evidence>
<feature type="transmembrane region" description="Helical" evidence="7">
    <location>
        <begin position="60"/>
        <end position="81"/>
    </location>
</feature>
<comment type="subcellular location">
    <subcellularLocation>
        <location evidence="1">Cell membrane</location>
        <topology evidence="1">Multi-pass membrane protein</topology>
    </subcellularLocation>
</comment>
<dbReference type="InterPro" id="IPR032818">
    <property type="entry name" value="DedA-like"/>
</dbReference>
<evidence type="ECO:0000256" key="3">
    <source>
        <dbReference type="ARBA" id="ARBA00022475"/>
    </source>
</evidence>
<protein>
    <recommendedName>
        <fullName evidence="8">VTT domain-containing protein</fullName>
    </recommendedName>
</protein>
<name>A0A1S8DMK5_9GAMM</name>
<dbReference type="PANTHER" id="PTHR30353">
    <property type="entry name" value="INNER MEMBRANE PROTEIN DEDA-RELATED"/>
    <property type="match status" value="1"/>
</dbReference>
<feature type="transmembrane region" description="Helical" evidence="7">
    <location>
        <begin position="248"/>
        <end position="267"/>
    </location>
</feature>
<dbReference type="AlphaFoldDB" id="A0A1S8DMK5"/>
<keyword evidence="4 7" id="KW-0812">Transmembrane</keyword>
<proteinExistence type="inferred from homology"/>
<feature type="transmembrane region" description="Helical" evidence="7">
    <location>
        <begin position="108"/>
        <end position="126"/>
    </location>
</feature>
<feature type="transmembrane region" description="Helical" evidence="7">
    <location>
        <begin position="382"/>
        <end position="399"/>
    </location>
</feature>
<dbReference type="Proteomes" id="UP000242847">
    <property type="component" value="Unassembled WGS sequence"/>
</dbReference>
<feature type="transmembrane region" description="Helical" evidence="7">
    <location>
        <begin position="352"/>
        <end position="370"/>
    </location>
</feature>
<keyword evidence="5 7" id="KW-1133">Transmembrane helix</keyword>
<feature type="transmembrane region" description="Helical" evidence="7">
    <location>
        <begin position="203"/>
        <end position="228"/>
    </location>
</feature>
<comment type="similarity">
    <text evidence="2">Belongs to the DedA family.</text>
</comment>
<accession>A0A1S8DMK5</accession>
<comment type="caution">
    <text evidence="9">The sequence shown here is derived from an EMBL/GenBank/DDBJ whole genome shotgun (WGS) entry which is preliminary data.</text>
</comment>
<dbReference type="OrthoDB" id="9780918at2"/>
<evidence type="ECO:0000313" key="9">
    <source>
        <dbReference type="EMBL" id="ONM45882.1"/>
    </source>
</evidence>
<dbReference type="Pfam" id="PF09335">
    <property type="entry name" value="VTT_dom"/>
    <property type="match status" value="1"/>
</dbReference>
<evidence type="ECO:0000256" key="6">
    <source>
        <dbReference type="ARBA" id="ARBA00023136"/>
    </source>
</evidence>
<keyword evidence="3" id="KW-1003">Cell membrane</keyword>
<evidence type="ECO:0000256" key="4">
    <source>
        <dbReference type="ARBA" id="ARBA00022692"/>
    </source>
</evidence>